<feature type="transmembrane region" description="Helical" evidence="1">
    <location>
        <begin position="75"/>
        <end position="94"/>
    </location>
</feature>
<gene>
    <name evidence="2" type="ORF">CEURO_LOCUS700</name>
</gene>
<dbReference type="Proteomes" id="UP001152484">
    <property type="component" value="Unassembled WGS sequence"/>
</dbReference>
<protein>
    <submittedName>
        <fullName evidence="2">Uncharacterized protein</fullName>
    </submittedName>
</protein>
<evidence type="ECO:0000313" key="2">
    <source>
        <dbReference type="EMBL" id="CAH9054728.1"/>
    </source>
</evidence>
<comment type="caution">
    <text evidence="2">The sequence shown here is derived from an EMBL/GenBank/DDBJ whole genome shotgun (WGS) entry which is preliminary data.</text>
</comment>
<accession>A0A9P0YH31</accession>
<evidence type="ECO:0000313" key="3">
    <source>
        <dbReference type="Proteomes" id="UP001152484"/>
    </source>
</evidence>
<proteinExistence type="predicted"/>
<sequence>MKKWRREAHGFCSFDDGGAGRRYGVAVAARDKVRTCGTSTMRTSDDVLWREGDASRSRDADNSLQRRRNDADVRVKGILSVSAFSLFFVHTNLWSHFCQL</sequence>
<organism evidence="2 3">
    <name type="scientific">Cuscuta europaea</name>
    <name type="common">European dodder</name>
    <dbReference type="NCBI Taxonomy" id="41803"/>
    <lineage>
        <taxon>Eukaryota</taxon>
        <taxon>Viridiplantae</taxon>
        <taxon>Streptophyta</taxon>
        <taxon>Embryophyta</taxon>
        <taxon>Tracheophyta</taxon>
        <taxon>Spermatophyta</taxon>
        <taxon>Magnoliopsida</taxon>
        <taxon>eudicotyledons</taxon>
        <taxon>Gunneridae</taxon>
        <taxon>Pentapetalae</taxon>
        <taxon>asterids</taxon>
        <taxon>lamiids</taxon>
        <taxon>Solanales</taxon>
        <taxon>Convolvulaceae</taxon>
        <taxon>Cuscuteae</taxon>
        <taxon>Cuscuta</taxon>
        <taxon>Cuscuta subgen. Cuscuta</taxon>
    </lineage>
</organism>
<keyword evidence="1" id="KW-0472">Membrane</keyword>
<evidence type="ECO:0000256" key="1">
    <source>
        <dbReference type="SAM" id="Phobius"/>
    </source>
</evidence>
<keyword evidence="3" id="KW-1185">Reference proteome</keyword>
<dbReference type="AlphaFoldDB" id="A0A9P0YH31"/>
<reference evidence="2" key="1">
    <citation type="submission" date="2022-07" db="EMBL/GenBank/DDBJ databases">
        <authorList>
            <person name="Macas J."/>
            <person name="Novak P."/>
            <person name="Neumann P."/>
        </authorList>
    </citation>
    <scope>NUCLEOTIDE SEQUENCE</scope>
</reference>
<keyword evidence="1" id="KW-1133">Transmembrane helix</keyword>
<keyword evidence="1" id="KW-0812">Transmembrane</keyword>
<dbReference type="EMBL" id="CAMAPE010000002">
    <property type="protein sequence ID" value="CAH9054728.1"/>
    <property type="molecule type" value="Genomic_DNA"/>
</dbReference>
<name>A0A9P0YH31_CUSEU</name>